<dbReference type="EMBL" id="CAJMWS010000343">
    <property type="protein sequence ID" value="CAE6435965.1"/>
    <property type="molecule type" value="Genomic_DNA"/>
</dbReference>
<feature type="compositionally biased region" description="Polar residues" evidence="3">
    <location>
        <begin position="121"/>
        <end position="134"/>
    </location>
</feature>
<proteinExistence type="predicted"/>
<feature type="region of interest" description="Disordered" evidence="3">
    <location>
        <begin position="46"/>
        <end position="68"/>
    </location>
</feature>
<protein>
    <recommendedName>
        <fullName evidence="4">Zn(2)-C6 fungal-type domain-containing protein</fullName>
    </recommendedName>
</protein>
<accession>A0A8H2XV88</accession>
<reference evidence="5" key="1">
    <citation type="submission" date="2021-01" db="EMBL/GenBank/DDBJ databases">
        <authorList>
            <person name="Kaushik A."/>
        </authorList>
    </citation>
    <scope>NUCLEOTIDE SEQUENCE</scope>
    <source>
        <strain evidence="5">AG1-1C</strain>
    </source>
</reference>
<dbReference type="Pfam" id="PF11951">
    <property type="entry name" value="Fungal_trans_2"/>
    <property type="match status" value="1"/>
</dbReference>
<name>A0A8H2XV88_9AGAM</name>
<dbReference type="InterPro" id="IPR021858">
    <property type="entry name" value="Fun_TF"/>
</dbReference>
<keyword evidence="2" id="KW-0539">Nucleus</keyword>
<evidence type="ECO:0000313" key="5">
    <source>
        <dbReference type="EMBL" id="CAE6435965.1"/>
    </source>
</evidence>
<dbReference type="GO" id="GO:0008270">
    <property type="term" value="F:zinc ion binding"/>
    <property type="evidence" value="ECO:0007669"/>
    <property type="project" value="InterPro"/>
</dbReference>
<evidence type="ECO:0000256" key="2">
    <source>
        <dbReference type="ARBA" id="ARBA00023242"/>
    </source>
</evidence>
<dbReference type="SUPFAM" id="SSF57701">
    <property type="entry name" value="Zn2/Cys6 DNA-binding domain"/>
    <property type="match status" value="1"/>
</dbReference>
<dbReference type="GO" id="GO:0005634">
    <property type="term" value="C:nucleus"/>
    <property type="evidence" value="ECO:0007669"/>
    <property type="project" value="UniProtKB-SubCell"/>
</dbReference>
<dbReference type="PROSITE" id="PS50048">
    <property type="entry name" value="ZN2_CY6_FUNGAL_2"/>
    <property type="match status" value="1"/>
</dbReference>
<comment type="subcellular location">
    <subcellularLocation>
        <location evidence="1">Nucleus</location>
    </subcellularLocation>
</comment>
<evidence type="ECO:0000256" key="3">
    <source>
        <dbReference type="SAM" id="MobiDB-lite"/>
    </source>
</evidence>
<dbReference type="InterPro" id="IPR036864">
    <property type="entry name" value="Zn2-C6_fun-type_DNA-bd_sf"/>
</dbReference>
<feature type="domain" description="Zn(2)-C6 fungal-type" evidence="4">
    <location>
        <begin position="7"/>
        <end position="37"/>
    </location>
</feature>
<evidence type="ECO:0000256" key="1">
    <source>
        <dbReference type="ARBA" id="ARBA00004123"/>
    </source>
</evidence>
<organism evidence="5 6">
    <name type="scientific">Rhizoctonia solani</name>
    <dbReference type="NCBI Taxonomy" id="456999"/>
    <lineage>
        <taxon>Eukaryota</taxon>
        <taxon>Fungi</taxon>
        <taxon>Dikarya</taxon>
        <taxon>Basidiomycota</taxon>
        <taxon>Agaricomycotina</taxon>
        <taxon>Agaricomycetes</taxon>
        <taxon>Cantharellales</taxon>
        <taxon>Ceratobasidiaceae</taxon>
        <taxon>Rhizoctonia</taxon>
    </lineage>
</organism>
<dbReference type="GO" id="GO:0000981">
    <property type="term" value="F:DNA-binding transcription factor activity, RNA polymerase II-specific"/>
    <property type="evidence" value="ECO:0007669"/>
    <property type="project" value="InterPro"/>
</dbReference>
<dbReference type="Pfam" id="PF00172">
    <property type="entry name" value="Zn_clus"/>
    <property type="match status" value="1"/>
</dbReference>
<evidence type="ECO:0000259" key="4">
    <source>
        <dbReference type="PROSITE" id="PS50048"/>
    </source>
</evidence>
<dbReference type="PANTHER" id="PTHR37534">
    <property type="entry name" value="TRANSCRIPTIONAL ACTIVATOR PROTEIN UGA3"/>
    <property type="match status" value="1"/>
</dbReference>
<sequence>MYSRTTNCTTCEARGKKCDGTRTPTGCRRCVQAGIECGGYQAKATRPKAKSHGHRSEPNATKTCQTAPGIINPNEITALVLAPGTSSAPDLTSQPRDTDFVTSAGWSSSHKTPARHYTKPCPQTYSSQTWNPTSLEDIPGPPIGNATSAFILLPLGDHGQPSTSSVGKDTHPMEDNTRTYASGSTTADLQFNLVGASIPRSALRRSDDRIEHKIDIKGGKLHKQRQGPLLYPGPGHNWLGTLETDECDEPETLRGELTKMLTPDRRVHSNTLPFVIQAFTSWTRLFVFEPVRLTKIIRDAILRRQLSGEAVQRRLLLIAGAVWTISRSTRYDLNDFMDLYTDVVGGVRAARTALEQGQLTREAAVDTMGTFHDLFAIMFKVGSLTYVLNTMNMCAPIFRRACPESSGELTNLSRILSAPDEIHIKMFASFDIIQSIITGRPMFFRYNLDFISPEVEKLMDADDGPGLRWAYGVPDRLIYVMAKMNTLHEDGTQLSPELVRALDDDIRRCSPVISSTSVTDPVIMLGRITVQEAWRHAAQIYLHMGLCGVDSSHEEVVRVQSKFMLLFRGTEARRNPDSFLILPLILLGVATSRPEDRYDIAARLWAVAECKKQGTTGNDIARMLNDIWTRTTERPAVWADIRTACLRVVGM</sequence>
<dbReference type="AlphaFoldDB" id="A0A8H2XV88"/>
<dbReference type="Proteomes" id="UP000663846">
    <property type="component" value="Unassembled WGS sequence"/>
</dbReference>
<dbReference type="PANTHER" id="PTHR37534:SF46">
    <property type="entry name" value="ZN(II)2CYS6 TRANSCRIPTION FACTOR (EUROFUNG)"/>
    <property type="match status" value="1"/>
</dbReference>
<comment type="caution">
    <text evidence="5">The sequence shown here is derived from an EMBL/GenBank/DDBJ whole genome shotgun (WGS) entry which is preliminary data.</text>
</comment>
<gene>
    <name evidence="5" type="ORF">RDB_LOCUS120682</name>
</gene>
<feature type="compositionally biased region" description="Polar residues" evidence="3">
    <location>
        <begin position="86"/>
        <end position="111"/>
    </location>
</feature>
<evidence type="ECO:0000313" key="6">
    <source>
        <dbReference type="Proteomes" id="UP000663846"/>
    </source>
</evidence>
<feature type="region of interest" description="Disordered" evidence="3">
    <location>
        <begin position="86"/>
        <end position="135"/>
    </location>
</feature>
<dbReference type="InterPro" id="IPR001138">
    <property type="entry name" value="Zn2Cys6_DnaBD"/>
</dbReference>